<dbReference type="InterPro" id="IPR036388">
    <property type="entry name" value="WH-like_DNA-bd_sf"/>
</dbReference>
<evidence type="ECO:0000313" key="3">
    <source>
        <dbReference type="Proteomes" id="UP001595999"/>
    </source>
</evidence>
<evidence type="ECO:0000259" key="1">
    <source>
        <dbReference type="PROSITE" id="PS50995"/>
    </source>
</evidence>
<name>A0ABV8ZR47_9NEIS</name>
<dbReference type="InterPro" id="IPR039422">
    <property type="entry name" value="MarR/SlyA-like"/>
</dbReference>
<dbReference type="Proteomes" id="UP001595999">
    <property type="component" value="Unassembled WGS sequence"/>
</dbReference>
<dbReference type="InterPro" id="IPR000835">
    <property type="entry name" value="HTH_MarR-typ"/>
</dbReference>
<reference evidence="3" key="1">
    <citation type="journal article" date="2019" name="Int. J. Syst. Evol. Microbiol.">
        <title>The Global Catalogue of Microorganisms (GCM) 10K type strain sequencing project: providing services to taxonomists for standard genome sequencing and annotation.</title>
        <authorList>
            <consortium name="The Broad Institute Genomics Platform"/>
            <consortium name="The Broad Institute Genome Sequencing Center for Infectious Disease"/>
            <person name="Wu L."/>
            <person name="Ma J."/>
        </authorList>
    </citation>
    <scope>NUCLEOTIDE SEQUENCE [LARGE SCALE GENOMIC DNA]</scope>
    <source>
        <strain evidence="3">CGMCC 4.7608</strain>
    </source>
</reference>
<dbReference type="SUPFAM" id="SSF46785">
    <property type="entry name" value="Winged helix' DNA-binding domain"/>
    <property type="match status" value="1"/>
</dbReference>
<sequence>MSLPEAGEDKRGPEGRLGYLLRQAAAAHRLRMERALADLDITPPQFTVLTMLASYPGCSNADIARIAVLTAPTVTVIVGNLEARGAVTRRRHAEHGRILHIDVSAQGLALLERCRERVHALDEALLAGFAEEEEAAVRRWLSAAARDPAA</sequence>
<dbReference type="Gene3D" id="1.10.10.10">
    <property type="entry name" value="Winged helix-like DNA-binding domain superfamily/Winged helix DNA-binding domain"/>
    <property type="match status" value="1"/>
</dbReference>
<accession>A0ABV8ZR47</accession>
<comment type="caution">
    <text evidence="2">The sequence shown here is derived from an EMBL/GenBank/DDBJ whole genome shotgun (WGS) entry which is preliminary data.</text>
</comment>
<dbReference type="PANTHER" id="PTHR33164">
    <property type="entry name" value="TRANSCRIPTIONAL REGULATOR, MARR FAMILY"/>
    <property type="match status" value="1"/>
</dbReference>
<dbReference type="InterPro" id="IPR036390">
    <property type="entry name" value="WH_DNA-bd_sf"/>
</dbReference>
<feature type="domain" description="HTH marR-type" evidence="1">
    <location>
        <begin position="14"/>
        <end position="146"/>
    </location>
</feature>
<gene>
    <name evidence="2" type="ORF">ACFO0R_11215</name>
</gene>
<protein>
    <submittedName>
        <fullName evidence="2">MarR family winged helix-turn-helix transcriptional regulator</fullName>
    </submittedName>
</protein>
<dbReference type="EMBL" id="JBHSEK010000006">
    <property type="protein sequence ID" value="MFC4490193.1"/>
    <property type="molecule type" value="Genomic_DNA"/>
</dbReference>
<dbReference type="PANTHER" id="PTHR33164:SF43">
    <property type="entry name" value="HTH-TYPE TRANSCRIPTIONAL REPRESSOR YETL"/>
    <property type="match status" value="1"/>
</dbReference>
<proteinExistence type="predicted"/>
<keyword evidence="3" id="KW-1185">Reference proteome</keyword>
<dbReference type="Pfam" id="PF12802">
    <property type="entry name" value="MarR_2"/>
    <property type="match status" value="1"/>
</dbReference>
<dbReference type="RefSeq" id="WP_231460800.1">
    <property type="nucleotide sequence ID" value="NZ_JAJOHW010000006.1"/>
</dbReference>
<dbReference type="PROSITE" id="PS50995">
    <property type="entry name" value="HTH_MARR_2"/>
    <property type="match status" value="1"/>
</dbReference>
<evidence type="ECO:0000313" key="2">
    <source>
        <dbReference type="EMBL" id="MFC4490193.1"/>
    </source>
</evidence>
<dbReference type="SMART" id="SM00347">
    <property type="entry name" value="HTH_MARR"/>
    <property type="match status" value="1"/>
</dbReference>
<organism evidence="2 3">
    <name type="scientific">Chromobacterium aquaticum</name>
    <dbReference type="NCBI Taxonomy" id="467180"/>
    <lineage>
        <taxon>Bacteria</taxon>
        <taxon>Pseudomonadati</taxon>
        <taxon>Pseudomonadota</taxon>
        <taxon>Betaproteobacteria</taxon>
        <taxon>Neisseriales</taxon>
        <taxon>Chromobacteriaceae</taxon>
        <taxon>Chromobacterium</taxon>
    </lineage>
</organism>